<dbReference type="PANTHER" id="PTHR37809:SF1">
    <property type="entry name" value="RIBOSOMAL PROTEIN S12 METHYLTHIOTRANSFERASE ACCESSORY FACTOR YCAO"/>
    <property type="match status" value="1"/>
</dbReference>
<dbReference type="PANTHER" id="PTHR37809">
    <property type="entry name" value="RIBOSOMAL PROTEIN S12 METHYLTHIOTRANSFERASE ACCESSORY FACTOR YCAO"/>
    <property type="match status" value="1"/>
</dbReference>
<evidence type="ECO:0000313" key="4">
    <source>
        <dbReference type="Proteomes" id="UP000215563"/>
    </source>
</evidence>
<dbReference type="RefSeq" id="WP_020630572.1">
    <property type="nucleotide sequence ID" value="NZ_KB913032.1"/>
</dbReference>
<feature type="domain" description="YcaO" evidence="2">
    <location>
        <begin position="246"/>
        <end position="620"/>
    </location>
</feature>
<organism evidence="3 4">
    <name type="scientific">Amycolatopsis alba DSM 44262</name>
    <dbReference type="NCBI Taxonomy" id="1125972"/>
    <lineage>
        <taxon>Bacteria</taxon>
        <taxon>Bacillati</taxon>
        <taxon>Actinomycetota</taxon>
        <taxon>Actinomycetes</taxon>
        <taxon>Pseudonocardiales</taxon>
        <taxon>Pseudonocardiaceae</taxon>
        <taxon>Amycolatopsis</taxon>
    </lineage>
</organism>
<evidence type="ECO:0000313" key="3">
    <source>
        <dbReference type="EMBL" id="OXM48490.1"/>
    </source>
</evidence>
<dbReference type="PROSITE" id="PS51664">
    <property type="entry name" value="YCAO"/>
    <property type="match status" value="1"/>
</dbReference>
<comment type="caution">
    <text evidence="3">The sequence shown here is derived from an EMBL/GenBank/DDBJ whole genome shotgun (WGS) entry which is preliminary data.</text>
</comment>
<dbReference type="Proteomes" id="UP000215563">
    <property type="component" value="Unassembled WGS sequence"/>
</dbReference>
<dbReference type="AlphaFoldDB" id="A0A229RP97"/>
<dbReference type="EMBL" id="NMQU01000062">
    <property type="protein sequence ID" value="OXM48490.1"/>
    <property type="molecule type" value="Genomic_DNA"/>
</dbReference>
<dbReference type="Gene3D" id="3.30.1330.230">
    <property type="match status" value="1"/>
</dbReference>
<accession>A0A229RP97</accession>
<evidence type="ECO:0000256" key="1">
    <source>
        <dbReference type="SAM" id="MobiDB-lite"/>
    </source>
</evidence>
<dbReference type="OrthoDB" id="2379922at2"/>
<name>A0A229RP97_AMYAL</name>
<dbReference type="Gene3D" id="3.30.160.660">
    <property type="match status" value="1"/>
</dbReference>
<reference evidence="3 4" key="1">
    <citation type="submission" date="2017-07" db="EMBL/GenBank/DDBJ databases">
        <title>Amycolatopsis alba DSM 44262 Genome sequencing and assembly.</title>
        <authorList>
            <person name="Kaur N."/>
            <person name="Mayilraj S."/>
        </authorList>
    </citation>
    <scope>NUCLEOTIDE SEQUENCE [LARGE SCALE GENOMIC DNA]</scope>
    <source>
        <strain evidence="3 4">DSM 44262</strain>
    </source>
</reference>
<dbReference type="InterPro" id="IPR003776">
    <property type="entry name" value="YcaO-like_dom"/>
</dbReference>
<feature type="region of interest" description="Disordered" evidence="1">
    <location>
        <begin position="119"/>
        <end position="138"/>
    </location>
</feature>
<protein>
    <recommendedName>
        <fullName evidence="2">YcaO domain-containing protein</fullName>
    </recommendedName>
</protein>
<dbReference type="Gene3D" id="3.30.40.250">
    <property type="match status" value="1"/>
</dbReference>
<gene>
    <name evidence="3" type="ORF">CFP75_21685</name>
</gene>
<keyword evidence="4" id="KW-1185">Reference proteome</keyword>
<dbReference type="Pfam" id="PF02624">
    <property type="entry name" value="YcaO"/>
    <property type="match status" value="1"/>
</dbReference>
<sequence>MCRPRLGQRRWCDIIPETTVLLTGSPALTVPLAELLAAHGYTGVETVPSVHDLSEVDTANTVVLAAFDHPAYVELTALDVLCAETGVRWLPLRREHGRVIAGPAITPGGIDFADVVARRRSAAPDPQKPGTPQPAMSPGDVRWVLAHLLAHLERWLSGGRTAITTGEIDLDPADLTELRHPILPVPDRARSVAAPAPLVDDRTGIVTGISEVPPAPGMPARLRVCVADVADMRRVTNWPNDRQVVGTSWHDFDLARQAAIGEAVKRYCGSWLAPDREVRFGSYEQLARYGVPALDPRRLNLYSAGQYRSPGFPFAPLTTDSDCSWVEGFSHTTGEPVWVPAFLVSRERQAGEARFADPLSAGLAGGTSGEHAVTSGLEEVLEGDTTMRWWANPPRLGRLPIPAGIRSLIADTADGHEVTLLPLDNEFDVPVVAAAVLDRVTRRLSFGFAARPDALGAARRALADGFRLQHTYRILDSERGLSALRREHGDLKPYRADRRYLDSYRDDFADVTDLLCQHQIHLDPRAGGRVAPWLRALPDRPWDGLPALGERRLKAYQDRVEARGFEVISVDLTTCDVAAAGYHVAHTLVPGLVPPFPAGFPLRGKGRLAARDLVLPLPRA</sequence>
<dbReference type="Gene3D" id="3.40.50.720">
    <property type="entry name" value="NAD(P)-binding Rossmann-like Domain"/>
    <property type="match status" value="1"/>
</dbReference>
<evidence type="ECO:0000259" key="2">
    <source>
        <dbReference type="PROSITE" id="PS51664"/>
    </source>
</evidence>
<proteinExistence type="predicted"/>